<proteinExistence type="predicted"/>
<keyword evidence="3" id="KW-1185">Reference proteome</keyword>
<dbReference type="Proteomes" id="UP000886595">
    <property type="component" value="Unassembled WGS sequence"/>
</dbReference>
<dbReference type="InterPro" id="IPR010683">
    <property type="entry name" value="DUF1262"/>
</dbReference>
<keyword evidence="1" id="KW-0812">Transmembrane</keyword>
<reference evidence="2 3" key="1">
    <citation type="submission" date="2020-02" db="EMBL/GenBank/DDBJ databases">
        <authorList>
            <person name="Ma Q."/>
            <person name="Huang Y."/>
            <person name="Song X."/>
            <person name="Pei D."/>
        </authorList>
    </citation>
    <scope>NUCLEOTIDE SEQUENCE [LARGE SCALE GENOMIC DNA]</scope>
    <source>
        <strain evidence="2">Sxm20200214</strain>
        <tissue evidence="2">Leaf</tissue>
    </source>
</reference>
<dbReference type="Pfam" id="PF06880">
    <property type="entry name" value="DUF1262"/>
    <property type="match status" value="1"/>
</dbReference>
<dbReference type="PANTHER" id="PTHR31050">
    <property type="entry name" value="OS08G0413200 PROTEIN"/>
    <property type="match status" value="1"/>
</dbReference>
<gene>
    <name evidence="2" type="ORF">Bca52824_034306</name>
</gene>
<accession>A0A8X7S5E8</accession>
<organism evidence="2 3">
    <name type="scientific">Brassica carinata</name>
    <name type="common">Ethiopian mustard</name>
    <name type="synonym">Abyssinian cabbage</name>
    <dbReference type="NCBI Taxonomy" id="52824"/>
    <lineage>
        <taxon>Eukaryota</taxon>
        <taxon>Viridiplantae</taxon>
        <taxon>Streptophyta</taxon>
        <taxon>Embryophyta</taxon>
        <taxon>Tracheophyta</taxon>
        <taxon>Spermatophyta</taxon>
        <taxon>Magnoliopsida</taxon>
        <taxon>eudicotyledons</taxon>
        <taxon>Gunneridae</taxon>
        <taxon>Pentapetalae</taxon>
        <taxon>rosids</taxon>
        <taxon>malvids</taxon>
        <taxon>Brassicales</taxon>
        <taxon>Brassicaceae</taxon>
        <taxon>Brassiceae</taxon>
        <taxon>Brassica</taxon>
    </lineage>
</organism>
<keyword evidence="1" id="KW-1133">Transmembrane helix</keyword>
<dbReference type="AlphaFoldDB" id="A0A8X7S5E8"/>
<evidence type="ECO:0000256" key="1">
    <source>
        <dbReference type="SAM" id="Phobius"/>
    </source>
</evidence>
<dbReference type="OrthoDB" id="647907at2759"/>
<feature type="transmembrane region" description="Helical" evidence="1">
    <location>
        <begin position="70"/>
        <end position="98"/>
    </location>
</feature>
<protein>
    <submittedName>
        <fullName evidence="2">Uncharacterized protein</fullName>
    </submittedName>
</protein>
<name>A0A8X7S5E8_BRACI</name>
<dbReference type="EMBL" id="JAAMPC010000008">
    <property type="protein sequence ID" value="KAG2297834.1"/>
    <property type="molecule type" value="Genomic_DNA"/>
</dbReference>
<evidence type="ECO:0000313" key="3">
    <source>
        <dbReference type="Proteomes" id="UP000886595"/>
    </source>
</evidence>
<evidence type="ECO:0000313" key="2">
    <source>
        <dbReference type="EMBL" id="KAG2297834.1"/>
    </source>
</evidence>
<dbReference type="PANTHER" id="PTHR31050:SF6">
    <property type="entry name" value="INSECTICIDAL CRYSTAL TOXIN DOMAIN-CONTAINING PROTEIN"/>
    <property type="match status" value="1"/>
</dbReference>
<keyword evidence="1" id="KW-0472">Membrane</keyword>
<comment type="caution">
    <text evidence="2">The sequence shown here is derived from an EMBL/GenBank/DDBJ whole genome shotgun (WGS) entry which is preliminary data.</text>
</comment>
<sequence length="379" mass="44096">MYVTRTLSDYRTNRKAPEGPNSGVLIIQDKESKPTCCLGSCYESRLKGLPFPQNVKLTVKYNITLLAPEIVFYLLACVWGLVKLAGLVLVYVISAMYFDPSIESSANATEEDRDRVPFGFCHRHVPEAEPQQSDPYDIYQKFEIHPPKSLSRSYFATSTDLDEVPPELIKKKYWTVEYSTSEDNGLRDDARGLYRHRYNLPTILNSNVLVGKWYVPFIFVHESNANDHLKSTTYYPMSLYQRWEEVYYCENAYKDNREVVVNVQVEPLVVKIEGHEIEEKGGSMDENRVVWFEVANKKLGLNNAVIMRMEREVLNFGWTNHPQLTLIERSSRFNGGDSNWKSYRLYVLVESFVLKRRDESVVVTYEFRHADKLNTKWES</sequence>